<reference evidence="2 3" key="1">
    <citation type="submission" date="2018-03" db="EMBL/GenBank/DDBJ databases">
        <title>Genomic Encyclopedia of Archaeal and Bacterial Type Strains, Phase II (KMG-II): from individual species to whole genera.</title>
        <authorList>
            <person name="Goeker M."/>
        </authorList>
    </citation>
    <scope>NUCLEOTIDE SEQUENCE [LARGE SCALE GENOMIC DNA]</scope>
    <source>
        <strain evidence="2 3">DSM 29328</strain>
    </source>
</reference>
<accession>A0A2T0RJ00</accession>
<name>A0A2T0RJ00_9RHOB</name>
<keyword evidence="1" id="KW-0812">Transmembrane</keyword>
<dbReference type="RefSeq" id="WP_106206975.1">
    <property type="nucleotide sequence ID" value="NZ_PVTD01000010.1"/>
</dbReference>
<keyword evidence="1" id="KW-1133">Transmembrane helix</keyword>
<dbReference type="OrthoDB" id="7822309at2"/>
<protein>
    <submittedName>
        <fullName evidence="2">Uncharacterized protein</fullName>
    </submittedName>
</protein>
<evidence type="ECO:0000313" key="3">
    <source>
        <dbReference type="Proteomes" id="UP000239480"/>
    </source>
</evidence>
<dbReference type="AlphaFoldDB" id="A0A2T0RJ00"/>
<keyword evidence="3" id="KW-1185">Reference proteome</keyword>
<evidence type="ECO:0000256" key="1">
    <source>
        <dbReference type="SAM" id="Phobius"/>
    </source>
</evidence>
<gene>
    <name evidence="2" type="ORF">CLV78_11059</name>
</gene>
<organism evidence="2 3">
    <name type="scientific">Aliiruegeria haliotis</name>
    <dbReference type="NCBI Taxonomy" id="1280846"/>
    <lineage>
        <taxon>Bacteria</taxon>
        <taxon>Pseudomonadati</taxon>
        <taxon>Pseudomonadota</taxon>
        <taxon>Alphaproteobacteria</taxon>
        <taxon>Rhodobacterales</taxon>
        <taxon>Roseobacteraceae</taxon>
        <taxon>Aliiruegeria</taxon>
    </lineage>
</organism>
<feature type="transmembrane region" description="Helical" evidence="1">
    <location>
        <begin position="106"/>
        <end position="124"/>
    </location>
</feature>
<sequence length="338" mass="36025">MTALKQFSRLECPGVWRPSPDEQRRDVIVSFGDTSLVISDKTGKALSHWSLAAAVRINRTETPAIYTPSAEGTETLEIDDETMVDAIDTVRNAILKSRPRRGRLRLLLLSGALVALVSAAVFWLPGALVRHTLSVVPEPTRTEIGTELFRAIGRVSGSPCRSPRGDTALARLHARLLAPGKGGLLILPAGVADTVSLPGGLMLLDRSLVEDHESPDVVAGYILAESQRAAERDPLQSLLEAAGPLDTLRLLTTGHLPDDTIKAYAETLAATAPAPVSESALLERFASARVTSTPYAYARDVTGESTLGLIEADPMRGGDAQTVLDDGNWVALQGICGR</sequence>
<comment type="caution">
    <text evidence="2">The sequence shown here is derived from an EMBL/GenBank/DDBJ whole genome shotgun (WGS) entry which is preliminary data.</text>
</comment>
<evidence type="ECO:0000313" key="2">
    <source>
        <dbReference type="EMBL" id="PRY21186.1"/>
    </source>
</evidence>
<dbReference type="EMBL" id="PVTD01000010">
    <property type="protein sequence ID" value="PRY21186.1"/>
    <property type="molecule type" value="Genomic_DNA"/>
</dbReference>
<keyword evidence="1" id="KW-0472">Membrane</keyword>
<dbReference type="Proteomes" id="UP000239480">
    <property type="component" value="Unassembled WGS sequence"/>
</dbReference>
<proteinExistence type="predicted"/>